<dbReference type="PRINTS" id="PR00385">
    <property type="entry name" value="P450"/>
</dbReference>
<dbReference type="InterPro" id="IPR001128">
    <property type="entry name" value="Cyt_P450"/>
</dbReference>
<dbReference type="Gene3D" id="1.10.630.10">
    <property type="entry name" value="Cytochrome P450"/>
    <property type="match status" value="1"/>
</dbReference>
<sequence length="527" mass="59152">MASNFQSFLSLAFAVCSLLAFIYYLLLRSKSNRTSSCSVPQAGGDLPVIGHLHLLGGGQLTHKTLGAMANKYGPLFTIRLGSHKALVVSSWEVARECFTTHDKVFSSRPAISASKLLGYDFAMFGFAPYGSYWREMRKIVNLQLLSSKHIDMLKHIRESEVDTCFRELYELWVGNGSRRNGVLVNMIQWFGCMTHNTAVRMVGGKRYFGINADCDEGKARKVRKVMRDFPYLFGVFVLSDAIPFLGWLDFSGYEKAMKRTAKELDILIGGWLEEHKQKRVLGGEGRGEQDFMDVMLSVLGDAKISGFDADTINKATCLNLILAASDTTMVTLTWAISLLLNNPHVLERAQEEVDAQVGNKRRLKESDIKNLVYLHAIVKETLRLYPPSPIIGLRSSTEDCIISPGYHVPAGTRLMVNAWKIHRDERVWPEPDMFQPERFLTSHKDIDVNGKNCKLIPFGSGRRSCPGSSVGLHTIHLILASFLHSFDVTKPSVEDVDMTESLGLTNLKATSLEVYIRPRLHSKLYEH</sequence>
<dbReference type="EMBL" id="MN168801">
    <property type="protein sequence ID" value="QNS29955.1"/>
    <property type="molecule type" value="mRNA"/>
</dbReference>
<evidence type="ECO:0000256" key="4">
    <source>
        <dbReference type="ARBA" id="ARBA00023002"/>
    </source>
</evidence>
<dbReference type="PANTHER" id="PTHR47947">
    <property type="entry name" value="CYTOCHROME P450 82C3-RELATED"/>
    <property type="match status" value="1"/>
</dbReference>
<evidence type="ECO:0000256" key="1">
    <source>
        <dbReference type="ARBA" id="ARBA00001971"/>
    </source>
</evidence>
<evidence type="ECO:0000256" key="8">
    <source>
        <dbReference type="RuleBase" id="RU000461"/>
    </source>
</evidence>
<keyword evidence="4 8" id="KW-0560">Oxidoreductase</keyword>
<name>A0A7L7RB80_NOTNI</name>
<dbReference type="GO" id="GO:0016705">
    <property type="term" value="F:oxidoreductase activity, acting on paired donors, with incorporation or reduction of molecular oxygen"/>
    <property type="evidence" value="ECO:0007669"/>
    <property type="project" value="InterPro"/>
</dbReference>
<dbReference type="InterPro" id="IPR036396">
    <property type="entry name" value="Cyt_P450_sf"/>
</dbReference>
<dbReference type="Pfam" id="PF00067">
    <property type="entry name" value="p450"/>
    <property type="match status" value="1"/>
</dbReference>
<protein>
    <submittedName>
        <fullName evidence="10">Cytochrome P450</fullName>
    </submittedName>
</protein>
<feature type="binding site" description="axial binding residue" evidence="7">
    <location>
        <position position="465"/>
    </location>
    <ligand>
        <name>heme</name>
        <dbReference type="ChEBI" id="CHEBI:30413"/>
    </ligand>
    <ligandPart>
        <name>Fe</name>
        <dbReference type="ChEBI" id="CHEBI:18248"/>
    </ligandPart>
</feature>
<dbReference type="AlphaFoldDB" id="A0A7L7RB80"/>
<dbReference type="SUPFAM" id="SSF48264">
    <property type="entry name" value="Cytochrome P450"/>
    <property type="match status" value="1"/>
</dbReference>
<dbReference type="FunFam" id="1.10.630.10:FF:000026">
    <property type="entry name" value="Cytochrome P450 82C4"/>
    <property type="match status" value="1"/>
</dbReference>
<feature type="transmembrane region" description="Helical" evidence="9">
    <location>
        <begin position="229"/>
        <end position="248"/>
    </location>
</feature>
<keyword evidence="2 7" id="KW-0349">Heme</keyword>
<dbReference type="GO" id="GO:0020037">
    <property type="term" value="F:heme binding"/>
    <property type="evidence" value="ECO:0007669"/>
    <property type="project" value="InterPro"/>
</dbReference>
<keyword evidence="5 7" id="KW-0408">Iron</keyword>
<dbReference type="PROSITE" id="PS00086">
    <property type="entry name" value="CYTOCHROME_P450"/>
    <property type="match status" value="1"/>
</dbReference>
<feature type="transmembrane region" description="Helical" evidence="9">
    <location>
        <begin position="6"/>
        <end position="26"/>
    </location>
</feature>
<dbReference type="InterPro" id="IPR002401">
    <property type="entry name" value="Cyt_P450_E_grp-I"/>
</dbReference>
<evidence type="ECO:0000256" key="5">
    <source>
        <dbReference type="ARBA" id="ARBA00023004"/>
    </source>
</evidence>
<evidence type="ECO:0000256" key="3">
    <source>
        <dbReference type="ARBA" id="ARBA00022723"/>
    </source>
</evidence>
<dbReference type="PANTHER" id="PTHR47947:SF29">
    <property type="entry name" value="CYTOCHROME P450 CYP82D47-LIKE"/>
    <property type="match status" value="1"/>
</dbReference>
<gene>
    <name evidence="10" type="primary">CYP82D193</name>
</gene>
<dbReference type="GO" id="GO:0004497">
    <property type="term" value="F:monooxygenase activity"/>
    <property type="evidence" value="ECO:0007669"/>
    <property type="project" value="UniProtKB-KW"/>
</dbReference>
<accession>A0A7L7RB80</accession>
<evidence type="ECO:0000256" key="7">
    <source>
        <dbReference type="PIRSR" id="PIRSR602401-1"/>
    </source>
</evidence>
<evidence type="ECO:0000256" key="9">
    <source>
        <dbReference type="SAM" id="Phobius"/>
    </source>
</evidence>
<dbReference type="PRINTS" id="PR00463">
    <property type="entry name" value="EP450I"/>
</dbReference>
<keyword evidence="9" id="KW-1133">Transmembrane helix</keyword>
<evidence type="ECO:0000256" key="2">
    <source>
        <dbReference type="ARBA" id="ARBA00022617"/>
    </source>
</evidence>
<evidence type="ECO:0000313" key="10">
    <source>
        <dbReference type="EMBL" id="QNS29955.1"/>
    </source>
</evidence>
<dbReference type="InterPro" id="IPR017972">
    <property type="entry name" value="Cyt_P450_CS"/>
</dbReference>
<comment type="similarity">
    <text evidence="8">Belongs to the cytochrome P450 family.</text>
</comment>
<dbReference type="CDD" id="cd20654">
    <property type="entry name" value="CYP82"/>
    <property type="match status" value="1"/>
</dbReference>
<keyword evidence="9" id="KW-0812">Transmembrane</keyword>
<keyword evidence="6 8" id="KW-0503">Monooxygenase</keyword>
<keyword evidence="9" id="KW-0472">Membrane</keyword>
<evidence type="ECO:0000256" key="6">
    <source>
        <dbReference type="ARBA" id="ARBA00023033"/>
    </source>
</evidence>
<dbReference type="InterPro" id="IPR050651">
    <property type="entry name" value="Plant_Cytochrome_P450_Monoox"/>
</dbReference>
<keyword evidence="3 7" id="KW-0479">Metal-binding</keyword>
<comment type="cofactor">
    <cofactor evidence="1 7">
        <name>heme</name>
        <dbReference type="ChEBI" id="CHEBI:30413"/>
    </cofactor>
</comment>
<proteinExistence type="evidence at transcript level"/>
<reference evidence="10" key="1">
    <citation type="journal article" date="2020" name="Genome">
        <title>Transcriptome-wide identification and characterization of cytochrome P450s from Nothapodytes nimmoniana and their phylogenomic analysis revealed candidate cytochrome P450s involved in camptothecin biosynthetic pathway.</title>
        <authorList>
            <person name="Godbole R.C."/>
            <person name="Pable A.A."/>
            <person name="Barvkar V.T."/>
        </authorList>
    </citation>
    <scope>NUCLEOTIDE SEQUENCE</scope>
</reference>
<organism evidence="10">
    <name type="scientific">Nothapodytes nimmoniana</name>
    <name type="common">Nothapodytes foetida</name>
    <dbReference type="NCBI Taxonomy" id="159386"/>
    <lineage>
        <taxon>Eukaryota</taxon>
        <taxon>Viridiplantae</taxon>
        <taxon>Streptophyta</taxon>
        <taxon>Embryophyta</taxon>
        <taxon>Tracheophyta</taxon>
        <taxon>Spermatophyta</taxon>
        <taxon>Magnoliopsida</taxon>
        <taxon>eudicotyledons</taxon>
        <taxon>Gunneridae</taxon>
        <taxon>Pentapetalae</taxon>
        <taxon>asterids</taxon>
        <taxon>lamiids</taxon>
        <taxon>Icacinales</taxon>
        <taxon>Icacinaceae</taxon>
        <taxon>Nothapodytes</taxon>
    </lineage>
</organism>
<dbReference type="GO" id="GO:0005506">
    <property type="term" value="F:iron ion binding"/>
    <property type="evidence" value="ECO:0007669"/>
    <property type="project" value="InterPro"/>
</dbReference>